<reference evidence="3 4" key="1">
    <citation type="journal article" date="2015" name="Stand. Genomic Sci.">
        <title>Genomic Encyclopedia of Bacterial and Archaeal Type Strains, Phase III: the genomes of soil and plant-associated and newly described type strains.</title>
        <authorList>
            <person name="Whitman W.B."/>
            <person name="Woyke T."/>
            <person name="Klenk H.P."/>
            <person name="Zhou Y."/>
            <person name="Lilburn T.G."/>
            <person name="Beck B.J."/>
            <person name="De Vos P."/>
            <person name="Vandamme P."/>
            <person name="Eisen J.A."/>
            <person name="Garrity G."/>
            <person name="Hugenholtz P."/>
            <person name="Kyrpides N.C."/>
        </authorList>
    </citation>
    <scope>NUCLEOTIDE SEQUENCE [LARGE SCALE GENOMIC DNA]</scope>
    <source>
        <strain evidence="3 4">CGMCC 1.5364</strain>
    </source>
</reference>
<accession>A0A562NY23</accession>
<name>A0A562NY23_9RHOB</name>
<dbReference type="Proteomes" id="UP000316225">
    <property type="component" value="Unassembled WGS sequence"/>
</dbReference>
<keyword evidence="1" id="KW-0472">Membrane</keyword>
<keyword evidence="4" id="KW-1185">Reference proteome</keyword>
<organism evidence="3 4">
    <name type="scientific">Paracoccus sulfuroxidans</name>
    <dbReference type="NCBI Taxonomy" id="384678"/>
    <lineage>
        <taxon>Bacteria</taxon>
        <taxon>Pseudomonadati</taxon>
        <taxon>Pseudomonadota</taxon>
        <taxon>Alphaproteobacteria</taxon>
        <taxon>Rhodobacterales</taxon>
        <taxon>Paracoccaceae</taxon>
        <taxon>Paracoccus</taxon>
    </lineage>
</organism>
<protein>
    <recommendedName>
        <fullName evidence="2">DUF5671 domain-containing protein</fullName>
    </recommendedName>
</protein>
<keyword evidence="1" id="KW-1133">Transmembrane helix</keyword>
<dbReference type="InterPro" id="IPR043728">
    <property type="entry name" value="DUF5671"/>
</dbReference>
<evidence type="ECO:0000313" key="3">
    <source>
        <dbReference type="EMBL" id="TWI37132.1"/>
    </source>
</evidence>
<dbReference type="EMBL" id="VLKU01000002">
    <property type="protein sequence ID" value="TWI37132.1"/>
    <property type="molecule type" value="Genomic_DNA"/>
</dbReference>
<feature type="transmembrane region" description="Helical" evidence="1">
    <location>
        <begin position="103"/>
        <end position="125"/>
    </location>
</feature>
<dbReference type="Pfam" id="PF18920">
    <property type="entry name" value="DUF5671"/>
    <property type="match status" value="1"/>
</dbReference>
<comment type="caution">
    <text evidence="3">The sequence shown here is derived from an EMBL/GenBank/DDBJ whole genome shotgun (WGS) entry which is preliminary data.</text>
</comment>
<sequence length="203" mass="22433">MRPAERLTEFVREALSKGQSRDQIADALGEAGWGHPMIRDALASWQQSPGLPPVPRAARYVSAREALVHGLLFLSLGTVICNLVSLGMTLIDNLIADPLDVYGYGYYGMTWPIASLIVFLPAFLFMNRYINRTAGPDGGRSLVRRWFAAITLLLALMTLLGDAVYTIYALLNGDLTLRFVVKALWVGLLAVLVLGYYRDEVND</sequence>
<evidence type="ECO:0000256" key="1">
    <source>
        <dbReference type="SAM" id="Phobius"/>
    </source>
</evidence>
<proteinExistence type="predicted"/>
<dbReference type="AlphaFoldDB" id="A0A562NY23"/>
<feature type="transmembrane region" description="Helical" evidence="1">
    <location>
        <begin position="146"/>
        <end position="171"/>
    </location>
</feature>
<dbReference type="RefSeq" id="WP_145396625.1">
    <property type="nucleotide sequence ID" value="NZ_VLKU01000002.1"/>
</dbReference>
<dbReference type="OrthoDB" id="529444at2"/>
<feature type="domain" description="DUF5671" evidence="2">
    <location>
        <begin position="66"/>
        <end position="196"/>
    </location>
</feature>
<keyword evidence="1" id="KW-0812">Transmembrane</keyword>
<evidence type="ECO:0000313" key="4">
    <source>
        <dbReference type="Proteomes" id="UP000316225"/>
    </source>
</evidence>
<feature type="transmembrane region" description="Helical" evidence="1">
    <location>
        <begin position="66"/>
        <end position="91"/>
    </location>
</feature>
<gene>
    <name evidence="3" type="ORF">IQ24_00923</name>
</gene>
<feature type="transmembrane region" description="Helical" evidence="1">
    <location>
        <begin position="177"/>
        <end position="197"/>
    </location>
</feature>
<evidence type="ECO:0000259" key="2">
    <source>
        <dbReference type="Pfam" id="PF18920"/>
    </source>
</evidence>